<protein>
    <submittedName>
        <fullName evidence="2">Uncharacterized protein</fullName>
    </submittedName>
</protein>
<sequence length="153" mass="16583">MKRKPLPDKQAAKAAGWRWWQGMLFGILLMVSPGGMLLLMALGAPVLLCLVCETAPGRPLTRTVTIFTLAGAIEPVRSFLFSSHTLADSVDVLARIGSLPLTWTGAAAGWLVNETSCVAAVWMTDLRLAGRRREIEARLAALRTEWSLPATDP</sequence>
<keyword evidence="1" id="KW-0812">Transmembrane</keyword>
<dbReference type="Proteomes" id="UP000305654">
    <property type="component" value="Unassembled WGS sequence"/>
</dbReference>
<keyword evidence="1" id="KW-1133">Transmembrane helix</keyword>
<feature type="transmembrane region" description="Helical" evidence="1">
    <location>
        <begin position="21"/>
        <end position="48"/>
    </location>
</feature>
<dbReference type="AlphaFoldDB" id="A0A5R9J453"/>
<keyword evidence="3" id="KW-1185">Reference proteome</keyword>
<dbReference type="EMBL" id="VCDI01000007">
    <property type="protein sequence ID" value="TLU71277.1"/>
    <property type="molecule type" value="Genomic_DNA"/>
</dbReference>
<evidence type="ECO:0000313" key="2">
    <source>
        <dbReference type="EMBL" id="TLU71277.1"/>
    </source>
</evidence>
<name>A0A5R9J453_9PROT</name>
<accession>A0A5R9J453</accession>
<keyword evidence="1" id="KW-0472">Membrane</keyword>
<proteinExistence type="predicted"/>
<evidence type="ECO:0000313" key="3">
    <source>
        <dbReference type="Proteomes" id="UP000305654"/>
    </source>
</evidence>
<dbReference type="RefSeq" id="WP_138327314.1">
    <property type="nucleotide sequence ID" value="NZ_VCDI01000007.1"/>
</dbReference>
<reference evidence="2 3" key="1">
    <citation type="submission" date="2019-05" db="EMBL/GenBank/DDBJ databases">
        <authorList>
            <person name="Pankratov T."/>
            <person name="Grouzdev D."/>
        </authorList>
    </citation>
    <scope>NUCLEOTIDE SEQUENCE [LARGE SCALE GENOMIC DNA]</scope>
    <source>
        <strain evidence="2 3">KEBCLARHB70R</strain>
    </source>
</reference>
<evidence type="ECO:0000256" key="1">
    <source>
        <dbReference type="SAM" id="Phobius"/>
    </source>
</evidence>
<organism evidence="2 3">
    <name type="scientific">Lichenicoccus roseus</name>
    <dbReference type="NCBI Taxonomy" id="2683649"/>
    <lineage>
        <taxon>Bacteria</taxon>
        <taxon>Pseudomonadati</taxon>
        <taxon>Pseudomonadota</taxon>
        <taxon>Alphaproteobacteria</taxon>
        <taxon>Acetobacterales</taxon>
        <taxon>Acetobacteraceae</taxon>
        <taxon>Lichenicoccus</taxon>
    </lineage>
</organism>
<gene>
    <name evidence="2" type="ORF">FE263_17400</name>
</gene>
<comment type="caution">
    <text evidence="2">The sequence shown here is derived from an EMBL/GenBank/DDBJ whole genome shotgun (WGS) entry which is preliminary data.</text>
</comment>